<gene>
    <name evidence="2" type="ORF">GB928_027505</name>
</gene>
<dbReference type="SUPFAM" id="SSF48452">
    <property type="entry name" value="TPR-like"/>
    <property type="match status" value="1"/>
</dbReference>
<reference evidence="2" key="1">
    <citation type="submission" date="2022-04" db="EMBL/GenBank/DDBJ databases">
        <title>Shinella lacus sp. nov., a novel member of the genus Shinella from water.</title>
        <authorList>
            <person name="Deng Y."/>
        </authorList>
    </citation>
    <scope>NUCLEOTIDE SEQUENCE</scope>
    <source>
        <strain evidence="2">JCM 31239</strain>
    </source>
</reference>
<dbReference type="Proteomes" id="UP001177080">
    <property type="component" value="Unassembled WGS sequence"/>
</dbReference>
<protein>
    <recommendedName>
        <fullName evidence="4">Tetratricopeptide repeat protein</fullName>
    </recommendedName>
</protein>
<organism evidence="2 3">
    <name type="scientific">Shinella curvata</name>
    <dbReference type="NCBI Taxonomy" id="1817964"/>
    <lineage>
        <taxon>Bacteria</taxon>
        <taxon>Pseudomonadati</taxon>
        <taxon>Pseudomonadota</taxon>
        <taxon>Alphaproteobacteria</taxon>
        <taxon>Hyphomicrobiales</taxon>
        <taxon>Rhizobiaceae</taxon>
        <taxon>Shinella</taxon>
    </lineage>
</organism>
<evidence type="ECO:0000256" key="1">
    <source>
        <dbReference type="SAM" id="SignalP"/>
    </source>
</evidence>
<name>A0ABT8XMG8_9HYPH</name>
<sequence length="657" mass="73041">MKPSLFLTALLLGSSALSPLAFAEEAKSGPGEVELAALYYYAEQKQQDRLEAETNRLRLKYPDFVVPADVYAPVAQQVDETALWALYEKNDFTGIAAEIGRRQTENPQWSPSEDFSGKLARRQQRVEMMAATARKDWMGVIEAAKTLDPSTETEVDLVWMLLDAYAETGAKDALTNVYRGLLFREGDKRLPDAQILTTLQKSTRDFSSDDVRKAMGVLATSPLLQAGLQPVELDLTRKDVADFNADEKRQTPIAEGEVAKLRAAAEKGDRLEDLSLLGWYDLKLKAPESAERWFKAALAKRRDEENAKGLYLSLAAENKQEEAYAIAEDYIVEFSDDPEFLMNALSLRFSKPDQPDADVKTVTAYSNAILATSDADHAEILAWYAYNSSQFEAAKAWFEKSLDWESAPVRVKGLALSLLRLGAKKDYAALEDEYRDVYPEMWAEIKVAKPPKGRRSVAVEMPDTTASSSAGGGGTSYLAHFKAKRYSACVKDVSAQEARGKVSADAMLIKGWCYLELSRLADARNAFEAALNNSRTQQDAAYGAALTLLRGRLTDDAEAMVATYPMSEKREREVRAEIYWQRARSAFDHKQYQNVLDALNARASLVAEPADLSQLRGWSYYHLGNRGQAKAVFARLNMQFYDPATAVGLSASTVTLR</sequence>
<proteinExistence type="predicted"/>
<evidence type="ECO:0008006" key="4">
    <source>
        <dbReference type="Google" id="ProtNLM"/>
    </source>
</evidence>
<keyword evidence="3" id="KW-1185">Reference proteome</keyword>
<evidence type="ECO:0000313" key="2">
    <source>
        <dbReference type="EMBL" id="MDO6124934.1"/>
    </source>
</evidence>
<accession>A0ABT8XMG8</accession>
<evidence type="ECO:0000313" key="3">
    <source>
        <dbReference type="Proteomes" id="UP001177080"/>
    </source>
</evidence>
<feature type="signal peptide" evidence="1">
    <location>
        <begin position="1"/>
        <end position="23"/>
    </location>
</feature>
<dbReference type="RefSeq" id="WP_244760944.1">
    <property type="nucleotide sequence ID" value="NZ_JALJCJ010000003.1"/>
</dbReference>
<comment type="caution">
    <text evidence="2">The sequence shown here is derived from an EMBL/GenBank/DDBJ whole genome shotgun (WGS) entry which is preliminary data.</text>
</comment>
<feature type="chain" id="PRO_5046116478" description="Tetratricopeptide repeat protein" evidence="1">
    <location>
        <begin position="24"/>
        <end position="657"/>
    </location>
</feature>
<dbReference type="EMBL" id="WHSC02000018">
    <property type="protein sequence ID" value="MDO6124934.1"/>
    <property type="molecule type" value="Genomic_DNA"/>
</dbReference>
<dbReference type="InterPro" id="IPR011990">
    <property type="entry name" value="TPR-like_helical_dom_sf"/>
</dbReference>
<keyword evidence="1" id="KW-0732">Signal</keyword>
<dbReference type="Gene3D" id="1.25.40.10">
    <property type="entry name" value="Tetratricopeptide repeat domain"/>
    <property type="match status" value="1"/>
</dbReference>